<feature type="compositionally biased region" description="Polar residues" evidence="1">
    <location>
        <begin position="24"/>
        <end position="52"/>
    </location>
</feature>
<evidence type="ECO:0000313" key="3">
    <source>
        <dbReference type="Proteomes" id="UP001385951"/>
    </source>
</evidence>
<proteinExistence type="predicted"/>
<gene>
    <name evidence="2" type="ORF">QCA50_012627</name>
</gene>
<protein>
    <submittedName>
        <fullName evidence="2">Uncharacterized protein</fullName>
    </submittedName>
</protein>
<dbReference type="EMBL" id="JASBNA010000026">
    <property type="protein sequence ID" value="KAK7684303.1"/>
    <property type="molecule type" value="Genomic_DNA"/>
</dbReference>
<feature type="region of interest" description="Disordered" evidence="1">
    <location>
        <begin position="381"/>
        <end position="442"/>
    </location>
</feature>
<feature type="compositionally biased region" description="Acidic residues" evidence="1">
    <location>
        <begin position="385"/>
        <end position="398"/>
    </location>
</feature>
<dbReference type="AlphaFoldDB" id="A0AAW0G2Z9"/>
<organism evidence="2 3">
    <name type="scientific">Cerrena zonata</name>
    <dbReference type="NCBI Taxonomy" id="2478898"/>
    <lineage>
        <taxon>Eukaryota</taxon>
        <taxon>Fungi</taxon>
        <taxon>Dikarya</taxon>
        <taxon>Basidiomycota</taxon>
        <taxon>Agaricomycotina</taxon>
        <taxon>Agaricomycetes</taxon>
        <taxon>Polyporales</taxon>
        <taxon>Cerrenaceae</taxon>
        <taxon>Cerrena</taxon>
    </lineage>
</organism>
<evidence type="ECO:0000256" key="1">
    <source>
        <dbReference type="SAM" id="MobiDB-lite"/>
    </source>
</evidence>
<accession>A0AAW0G2Z9</accession>
<comment type="caution">
    <text evidence="2">The sequence shown here is derived from an EMBL/GenBank/DDBJ whole genome shotgun (WGS) entry which is preliminary data.</text>
</comment>
<name>A0AAW0G2Z9_9APHY</name>
<reference evidence="2 3" key="1">
    <citation type="submission" date="2022-09" db="EMBL/GenBank/DDBJ databases">
        <authorList>
            <person name="Palmer J.M."/>
        </authorList>
    </citation>
    <scope>NUCLEOTIDE SEQUENCE [LARGE SCALE GENOMIC DNA]</scope>
    <source>
        <strain evidence="2 3">DSM 7382</strain>
    </source>
</reference>
<sequence length="442" mass="49246">MNLNLQIHSNIGPVRNGRSVARHSMSSPYGNPGATASPSPRQRQYESQTSSPLDPHVHRHPSSSSIDGDQQDDTVIDPALREPPNTALQNARFVDMVANSVELAPKQRDQLHTLVTLSADLQLVTLGAMLMSEANTSAIMVAMQKDQAKRLTKLERLISESWTLSKGQENLIKIMVRHYLIREVSGYGVPIDMRVQKYIKKYAGKFKLGDIYPSDRIVKMAVDDYVHSSQTIVRGNFRRQIFESLTKQMPFNLFVSRTITDYHQHGKSSKLDEKALTGIRGQLAILRHCAMPLVSEAAKKKRRTKSRSKDNTTSEHSNAPNDNNGERTAHNKAIDTGFWKDVNALLEIKYRELGKDRQSDNWKVYYTGLITNDLEKYGNAGLVDNDSDDSDETDGGDNELDHIDGTPLWGQSSNGNNGEVAASGAGRTHDDDDDEELGDDSD</sequence>
<feature type="region of interest" description="Disordered" evidence="1">
    <location>
        <begin position="297"/>
        <end position="329"/>
    </location>
</feature>
<evidence type="ECO:0000313" key="2">
    <source>
        <dbReference type="EMBL" id="KAK7684303.1"/>
    </source>
</evidence>
<feature type="compositionally biased region" description="Acidic residues" evidence="1">
    <location>
        <begin position="431"/>
        <end position="442"/>
    </location>
</feature>
<feature type="region of interest" description="Disordered" evidence="1">
    <location>
        <begin position="1"/>
        <end position="84"/>
    </location>
</feature>
<dbReference type="Proteomes" id="UP001385951">
    <property type="component" value="Unassembled WGS sequence"/>
</dbReference>
<keyword evidence="3" id="KW-1185">Reference proteome</keyword>